<dbReference type="OrthoDB" id="9815357at2"/>
<evidence type="ECO:0000256" key="4">
    <source>
        <dbReference type="ARBA" id="ARBA00023237"/>
    </source>
</evidence>
<reference evidence="7" key="1">
    <citation type="submission" date="2018-03" db="EMBL/GenBank/DDBJ databases">
        <title>The draft genome of Mesorhizobium soli JCM 19897.</title>
        <authorList>
            <person name="Li L."/>
            <person name="Liu L."/>
            <person name="Liang L."/>
            <person name="Wang T."/>
            <person name="Zhang X."/>
        </authorList>
    </citation>
    <scope>NUCLEOTIDE SEQUENCE [LARGE SCALE GENOMIC DNA]</scope>
    <source>
        <strain evidence="7">JCM 19897</strain>
    </source>
</reference>
<evidence type="ECO:0000259" key="6">
    <source>
        <dbReference type="Pfam" id="PF13505"/>
    </source>
</evidence>
<dbReference type="AlphaFoldDB" id="A0A2P7RKN2"/>
<evidence type="ECO:0000256" key="3">
    <source>
        <dbReference type="ARBA" id="ARBA00023136"/>
    </source>
</evidence>
<dbReference type="InterPro" id="IPR011250">
    <property type="entry name" value="OMP/PagP_B-barrel"/>
</dbReference>
<comment type="caution">
    <text evidence="7">The sequence shown here is derived from an EMBL/GenBank/DDBJ whole genome shotgun (WGS) entry which is preliminary data.</text>
</comment>
<comment type="similarity">
    <text evidence="5">Belongs to the Omp25/RopB family.</text>
</comment>
<keyword evidence="4" id="KW-0998">Cell outer membrane</keyword>
<gene>
    <name evidence="7" type="ORF">C7I85_29910</name>
</gene>
<dbReference type="GO" id="GO:0009279">
    <property type="term" value="C:cell outer membrane"/>
    <property type="evidence" value="ECO:0007669"/>
    <property type="project" value="UniProtKB-SubCell"/>
</dbReference>
<dbReference type="PANTHER" id="PTHR34001">
    <property type="entry name" value="BLL7405 PROTEIN"/>
    <property type="match status" value="1"/>
</dbReference>
<dbReference type="InterPro" id="IPR051692">
    <property type="entry name" value="OMP-like"/>
</dbReference>
<dbReference type="Proteomes" id="UP000240653">
    <property type="component" value="Unassembled WGS sequence"/>
</dbReference>
<keyword evidence="3" id="KW-0472">Membrane</keyword>
<evidence type="ECO:0000313" key="8">
    <source>
        <dbReference type="Proteomes" id="UP000240653"/>
    </source>
</evidence>
<protein>
    <recommendedName>
        <fullName evidence="6">Outer membrane protein beta-barrel domain-containing protein</fullName>
    </recommendedName>
</protein>
<accession>A0A2P7RKN2</accession>
<keyword evidence="2" id="KW-0732">Signal</keyword>
<dbReference type="EMBL" id="PXYL01000044">
    <property type="protein sequence ID" value="PSJ50757.1"/>
    <property type="molecule type" value="Genomic_DNA"/>
</dbReference>
<sequence length="91" mass="10490">MPYVAAGVSFAEFKFDLDHDGTGDWDFQEKKSFTGWNIGAGVDYAMTDNLILRAEYRFTDFGRKSFGNDWDDNSKIKLRTNDIRLGIAYKF</sequence>
<evidence type="ECO:0000256" key="1">
    <source>
        <dbReference type="ARBA" id="ARBA00004442"/>
    </source>
</evidence>
<dbReference type="PANTHER" id="PTHR34001:SF3">
    <property type="entry name" value="BLL7405 PROTEIN"/>
    <property type="match status" value="1"/>
</dbReference>
<dbReference type="Pfam" id="PF13505">
    <property type="entry name" value="OMP_b-brl"/>
    <property type="match status" value="1"/>
</dbReference>
<feature type="domain" description="Outer membrane protein beta-barrel" evidence="6">
    <location>
        <begin position="2"/>
        <end position="91"/>
    </location>
</feature>
<dbReference type="Gene3D" id="2.40.160.20">
    <property type="match status" value="1"/>
</dbReference>
<dbReference type="InterPro" id="IPR006315">
    <property type="entry name" value="OM_autotransptr_brl_dom"/>
</dbReference>
<evidence type="ECO:0000313" key="7">
    <source>
        <dbReference type="EMBL" id="PSJ50757.1"/>
    </source>
</evidence>
<dbReference type="NCBIfam" id="TIGR01414">
    <property type="entry name" value="autotrans_barl"/>
    <property type="match status" value="1"/>
</dbReference>
<dbReference type="SUPFAM" id="SSF56925">
    <property type="entry name" value="OMPA-like"/>
    <property type="match status" value="1"/>
</dbReference>
<comment type="subcellular location">
    <subcellularLocation>
        <location evidence="1">Cell outer membrane</location>
    </subcellularLocation>
</comment>
<keyword evidence="8" id="KW-1185">Reference proteome</keyword>
<name>A0A2P7RKN2_9HYPH</name>
<evidence type="ECO:0000256" key="2">
    <source>
        <dbReference type="ARBA" id="ARBA00022729"/>
    </source>
</evidence>
<proteinExistence type="inferred from homology"/>
<evidence type="ECO:0000256" key="5">
    <source>
        <dbReference type="ARBA" id="ARBA00038306"/>
    </source>
</evidence>
<organism evidence="7 8">
    <name type="scientific">Pseudaminobacter soli</name>
    <name type="common">ex Li et al. 2025</name>
    <dbReference type="NCBI Taxonomy" id="1295366"/>
    <lineage>
        <taxon>Bacteria</taxon>
        <taxon>Pseudomonadati</taxon>
        <taxon>Pseudomonadota</taxon>
        <taxon>Alphaproteobacteria</taxon>
        <taxon>Hyphomicrobiales</taxon>
        <taxon>Phyllobacteriaceae</taxon>
        <taxon>Pseudaminobacter</taxon>
    </lineage>
</organism>
<dbReference type="InterPro" id="IPR027385">
    <property type="entry name" value="Beta-barrel_OMP"/>
</dbReference>